<dbReference type="Proteomes" id="UP000604825">
    <property type="component" value="Unassembled WGS sequence"/>
</dbReference>
<comment type="caution">
    <text evidence="1">The sequence shown here is derived from an EMBL/GenBank/DDBJ whole genome shotgun (WGS) entry which is preliminary data.</text>
</comment>
<organism evidence="1 2">
    <name type="scientific">Miscanthus lutarioriparius</name>
    <dbReference type="NCBI Taxonomy" id="422564"/>
    <lineage>
        <taxon>Eukaryota</taxon>
        <taxon>Viridiplantae</taxon>
        <taxon>Streptophyta</taxon>
        <taxon>Embryophyta</taxon>
        <taxon>Tracheophyta</taxon>
        <taxon>Spermatophyta</taxon>
        <taxon>Magnoliopsida</taxon>
        <taxon>Liliopsida</taxon>
        <taxon>Poales</taxon>
        <taxon>Poaceae</taxon>
        <taxon>PACMAD clade</taxon>
        <taxon>Panicoideae</taxon>
        <taxon>Andropogonodae</taxon>
        <taxon>Andropogoneae</taxon>
        <taxon>Saccharinae</taxon>
        <taxon>Miscanthus</taxon>
    </lineage>
</organism>
<keyword evidence="2" id="KW-1185">Reference proteome</keyword>
<dbReference type="AlphaFoldDB" id="A0A811N708"/>
<dbReference type="EMBL" id="CAJGYO010000003">
    <property type="protein sequence ID" value="CAD6216656.1"/>
    <property type="molecule type" value="Genomic_DNA"/>
</dbReference>
<protein>
    <submittedName>
        <fullName evidence="1">Uncharacterized protein</fullName>
    </submittedName>
</protein>
<evidence type="ECO:0000313" key="2">
    <source>
        <dbReference type="Proteomes" id="UP000604825"/>
    </source>
</evidence>
<reference evidence="1" key="1">
    <citation type="submission" date="2020-10" db="EMBL/GenBank/DDBJ databases">
        <authorList>
            <person name="Han B."/>
            <person name="Lu T."/>
            <person name="Zhao Q."/>
            <person name="Huang X."/>
            <person name="Zhao Y."/>
        </authorList>
    </citation>
    <scope>NUCLEOTIDE SEQUENCE</scope>
</reference>
<name>A0A811N708_9POAL</name>
<dbReference type="OrthoDB" id="411524at2759"/>
<gene>
    <name evidence="1" type="ORF">NCGR_LOCUS10835</name>
</gene>
<sequence>MDVGVNLINLDKWREHNVTENYLLLMKKFKVKDELSYDGKDISSKLAILATSNISPR</sequence>
<evidence type="ECO:0000313" key="1">
    <source>
        <dbReference type="EMBL" id="CAD6216656.1"/>
    </source>
</evidence>
<proteinExistence type="predicted"/>
<accession>A0A811N708</accession>